<protein>
    <submittedName>
        <fullName evidence="1">Uncharacterized protein</fullName>
    </submittedName>
</protein>
<evidence type="ECO:0000313" key="1">
    <source>
        <dbReference type="EMBL" id="CVK94801.1"/>
    </source>
</evidence>
<name>A0A1L7THR3_FUSMA</name>
<proteinExistence type="predicted"/>
<dbReference type="Proteomes" id="UP000184255">
    <property type="component" value="Unassembled WGS sequence"/>
</dbReference>
<keyword evidence="2" id="KW-1185">Reference proteome</keyword>
<dbReference type="RefSeq" id="XP_041683009.1">
    <property type="nucleotide sequence ID" value="XM_041832558.1"/>
</dbReference>
<comment type="caution">
    <text evidence="1">The sequence shown here is derived from an EMBL/GenBank/DDBJ whole genome shotgun (WGS) entry which is preliminary data.</text>
</comment>
<reference evidence="2" key="1">
    <citation type="journal article" date="2016" name="Genome Biol. Evol.">
        <title>Comparative 'omics' of the Fusarium fujikuroi species complex highlights differences in genetic potential and metabolite synthesis.</title>
        <authorList>
            <person name="Niehaus E.-M."/>
            <person name="Muensterkoetter M."/>
            <person name="Proctor R.H."/>
            <person name="Brown D.W."/>
            <person name="Sharon A."/>
            <person name="Idan Y."/>
            <person name="Oren-Young L."/>
            <person name="Sieber C.M."/>
            <person name="Novak O."/>
            <person name="Pencik A."/>
            <person name="Tarkowska D."/>
            <person name="Hromadova K."/>
            <person name="Freeman S."/>
            <person name="Maymon M."/>
            <person name="Elazar M."/>
            <person name="Youssef S.A."/>
            <person name="El-Shabrawy E.S.M."/>
            <person name="Shalaby A.B.A."/>
            <person name="Houterman P."/>
            <person name="Brock N.L."/>
            <person name="Burkhardt I."/>
            <person name="Tsavkelova E.A."/>
            <person name="Dickschat J.S."/>
            <person name="Galuszka P."/>
            <person name="Gueldener U."/>
            <person name="Tudzynski B."/>
        </authorList>
    </citation>
    <scope>NUCLEOTIDE SEQUENCE [LARGE SCALE GENOMIC DNA]</scope>
    <source>
        <strain evidence="2">MRC7560</strain>
    </source>
</reference>
<sequence>MATQELVTAKVKHKRVSTPKSRNGCITCKYVALYPLLERLIMLIGLDT</sequence>
<dbReference type="GeneID" id="65092376"/>
<dbReference type="AlphaFoldDB" id="A0A1L7THR3"/>
<organism evidence="1 2">
    <name type="scientific">Fusarium mangiferae</name>
    <name type="common">Mango malformation disease fungus</name>
    <dbReference type="NCBI Taxonomy" id="192010"/>
    <lineage>
        <taxon>Eukaryota</taxon>
        <taxon>Fungi</taxon>
        <taxon>Dikarya</taxon>
        <taxon>Ascomycota</taxon>
        <taxon>Pezizomycotina</taxon>
        <taxon>Sordariomycetes</taxon>
        <taxon>Hypocreomycetidae</taxon>
        <taxon>Hypocreales</taxon>
        <taxon>Nectriaceae</taxon>
        <taxon>Fusarium</taxon>
        <taxon>Fusarium fujikuroi species complex</taxon>
    </lineage>
</organism>
<accession>A0A1L7THR3</accession>
<gene>
    <name evidence="1" type="ORF">FMAN_13127</name>
</gene>
<dbReference type="VEuPathDB" id="FungiDB:FMAN_13127"/>
<evidence type="ECO:0000313" key="2">
    <source>
        <dbReference type="Proteomes" id="UP000184255"/>
    </source>
</evidence>
<dbReference type="EMBL" id="FCQH01000007">
    <property type="protein sequence ID" value="CVK94801.1"/>
    <property type="molecule type" value="Genomic_DNA"/>
</dbReference>